<organism evidence="4 5">
    <name type="scientific">Sporothrix stenoceras</name>
    <dbReference type="NCBI Taxonomy" id="5173"/>
    <lineage>
        <taxon>Eukaryota</taxon>
        <taxon>Fungi</taxon>
        <taxon>Dikarya</taxon>
        <taxon>Ascomycota</taxon>
        <taxon>Pezizomycotina</taxon>
        <taxon>Sordariomycetes</taxon>
        <taxon>Sordariomycetidae</taxon>
        <taxon>Ophiostomatales</taxon>
        <taxon>Ophiostomataceae</taxon>
        <taxon>Sporothrix</taxon>
    </lineage>
</organism>
<reference evidence="4 5" key="1">
    <citation type="journal article" date="2024" name="IMA Fungus">
        <title>IMA Genome - F19 : A genome assembly and annotation guide to empower mycologists, including annotated draft genome sequences of Ceratocystis pirilliformis, Diaporthe australafricana, Fusarium ophioides, Paecilomyces lecythidis, and Sporothrix stenoceras.</title>
        <authorList>
            <person name="Aylward J."/>
            <person name="Wilson A.M."/>
            <person name="Visagie C.M."/>
            <person name="Spraker J."/>
            <person name="Barnes I."/>
            <person name="Buitendag C."/>
            <person name="Ceriani C."/>
            <person name="Del Mar Angel L."/>
            <person name="du Plessis D."/>
            <person name="Fuchs T."/>
            <person name="Gasser K."/>
            <person name="Kramer D."/>
            <person name="Li W."/>
            <person name="Munsamy K."/>
            <person name="Piso A."/>
            <person name="Price J.L."/>
            <person name="Sonnekus B."/>
            <person name="Thomas C."/>
            <person name="van der Nest A."/>
            <person name="van Dijk A."/>
            <person name="van Heerden A."/>
            <person name="van Vuuren N."/>
            <person name="Yilmaz N."/>
            <person name="Duong T.A."/>
            <person name="van der Merwe N.A."/>
            <person name="Wingfield M.J."/>
            <person name="Wingfield B.D."/>
        </authorList>
    </citation>
    <scope>NUCLEOTIDE SEQUENCE [LARGE SCALE GENOMIC DNA]</scope>
    <source>
        <strain evidence="4 5">CMW 5346</strain>
    </source>
</reference>
<feature type="transmembrane region" description="Helical" evidence="3">
    <location>
        <begin position="85"/>
        <end position="102"/>
    </location>
</feature>
<feature type="compositionally biased region" description="Polar residues" evidence="2">
    <location>
        <begin position="459"/>
        <end position="469"/>
    </location>
</feature>
<dbReference type="SUPFAM" id="SSF53448">
    <property type="entry name" value="Nucleotide-diphospho-sugar transferases"/>
    <property type="match status" value="1"/>
</dbReference>
<comment type="similarity">
    <text evidence="1">Belongs to the glycosyltransferase 32 family.</text>
</comment>
<dbReference type="Gene3D" id="3.90.550.20">
    <property type="match status" value="1"/>
</dbReference>
<evidence type="ECO:0000256" key="3">
    <source>
        <dbReference type="SAM" id="Phobius"/>
    </source>
</evidence>
<evidence type="ECO:0000313" key="4">
    <source>
        <dbReference type="EMBL" id="KAL1891828.1"/>
    </source>
</evidence>
<dbReference type="PANTHER" id="PTHR31834">
    <property type="entry name" value="INITIATION-SPECIFIC ALPHA-1,6-MANNOSYLTRANSFERASE"/>
    <property type="match status" value="1"/>
</dbReference>
<dbReference type="Proteomes" id="UP001583186">
    <property type="component" value="Unassembled WGS sequence"/>
</dbReference>
<evidence type="ECO:0000256" key="2">
    <source>
        <dbReference type="SAM" id="MobiDB-lite"/>
    </source>
</evidence>
<sequence length="476" mass="52535">MDKFRIDRQTQDYYNEKYARSPITIPMATSPLKDNAMLSRWQSLIAERSARLSSVGSASSISSPTRASAFLFRPRFTAGARLRRLVLVLAGLFLLTICMFHLNDQGHGLSVPDGSRWHLPWRGGMSAEEKKQKAEAAEAAALEAEKSLLAEMNDSEFDTTTTTHLPHIPPKIWQIYLDFKPTVVSVTYLASWLAHSPSYSYTLLDAGGALSMVRRLVGMATAKGGSWKVPIYPNTYRQSTGPPTTGADATEGEKEIPNVEVELGTLDFAKDALKQYTAMPRRVLRADFMRYLALALEGGVYSDMDTSLAKPIGEWVPEQFRAETRLIVGLESDSSPPVKGTTYEVQFCQWTLASAPDHPTLWSMLDRILGKVSKLKGGLLGDKLSDNDVLEITGPAAWTEVVFEHLNQVAGTGVGQPRITWETLTGMTEPQLYGDTLVLPIDGFATGVPHSHASKTKSKQTLVQHQFQGNWRDDKG</sequence>
<evidence type="ECO:0008006" key="6">
    <source>
        <dbReference type="Google" id="ProtNLM"/>
    </source>
</evidence>
<accession>A0ABR3YU90</accession>
<evidence type="ECO:0000256" key="1">
    <source>
        <dbReference type="ARBA" id="ARBA00009003"/>
    </source>
</evidence>
<comment type="caution">
    <text evidence="4">The sequence shown here is derived from an EMBL/GenBank/DDBJ whole genome shotgun (WGS) entry which is preliminary data.</text>
</comment>
<dbReference type="InterPro" id="IPR007577">
    <property type="entry name" value="GlycoTrfase_DXD_sugar-bd_CS"/>
</dbReference>
<name>A0ABR3YU90_9PEZI</name>
<feature type="region of interest" description="Disordered" evidence="2">
    <location>
        <begin position="449"/>
        <end position="476"/>
    </location>
</feature>
<dbReference type="InterPro" id="IPR039367">
    <property type="entry name" value="Och1-like"/>
</dbReference>
<dbReference type="PANTHER" id="PTHR31834:SF1">
    <property type="entry name" value="INITIATION-SPECIFIC ALPHA-1,6-MANNOSYLTRANSFERASE"/>
    <property type="match status" value="1"/>
</dbReference>
<proteinExistence type="inferred from homology"/>
<evidence type="ECO:0000313" key="5">
    <source>
        <dbReference type="Proteomes" id="UP001583186"/>
    </source>
</evidence>
<dbReference type="InterPro" id="IPR029044">
    <property type="entry name" value="Nucleotide-diphossugar_trans"/>
</dbReference>
<keyword evidence="3" id="KW-0812">Transmembrane</keyword>
<keyword evidence="5" id="KW-1185">Reference proteome</keyword>
<dbReference type="EMBL" id="JAWCUI010000049">
    <property type="protein sequence ID" value="KAL1891828.1"/>
    <property type="molecule type" value="Genomic_DNA"/>
</dbReference>
<keyword evidence="3" id="KW-0472">Membrane</keyword>
<gene>
    <name evidence="4" type="ORF">Sste5346_007371</name>
</gene>
<keyword evidence="3" id="KW-1133">Transmembrane helix</keyword>
<dbReference type="Pfam" id="PF04488">
    <property type="entry name" value="Gly_transf_sug"/>
    <property type="match status" value="1"/>
</dbReference>
<protein>
    <recommendedName>
        <fullName evidence="6">Initiation-specific alpha-1,6-mannosyltransferase</fullName>
    </recommendedName>
</protein>